<dbReference type="SMART" id="SM00212">
    <property type="entry name" value="UBCc"/>
    <property type="match status" value="1"/>
</dbReference>
<feature type="domain" description="UBC core" evidence="1">
    <location>
        <begin position="7"/>
        <end position="176"/>
    </location>
</feature>
<proteinExistence type="predicted"/>
<dbReference type="Proteomes" id="UP000230066">
    <property type="component" value="Unassembled WGS sequence"/>
</dbReference>
<gene>
    <name evidence="2" type="ORF">D915_007423</name>
</gene>
<dbReference type="SUPFAM" id="SSF54495">
    <property type="entry name" value="UBC-like"/>
    <property type="match status" value="1"/>
</dbReference>
<dbReference type="AlphaFoldDB" id="A0A4E0R7Z5"/>
<comment type="caution">
    <text evidence="2">The sequence shown here is derived from an EMBL/GenBank/DDBJ whole genome shotgun (WGS) entry which is preliminary data.</text>
</comment>
<dbReference type="CDD" id="cd23814">
    <property type="entry name" value="UEV_AKTIP"/>
    <property type="match status" value="1"/>
</dbReference>
<evidence type="ECO:0000313" key="3">
    <source>
        <dbReference type="Proteomes" id="UP000230066"/>
    </source>
</evidence>
<evidence type="ECO:0000259" key="1">
    <source>
        <dbReference type="PROSITE" id="PS50127"/>
    </source>
</evidence>
<keyword evidence="3" id="KW-1185">Reference proteome</keyword>
<accession>A0A4E0R7Z5</accession>
<dbReference type="PROSITE" id="PS50127">
    <property type="entry name" value="UBC_2"/>
    <property type="match status" value="1"/>
</dbReference>
<protein>
    <recommendedName>
        <fullName evidence="1">UBC core domain-containing protein</fullName>
    </recommendedName>
</protein>
<dbReference type="Pfam" id="PF00179">
    <property type="entry name" value="UQ_con"/>
    <property type="match status" value="1"/>
</dbReference>
<dbReference type="EMBL" id="JXXN02003209">
    <property type="protein sequence ID" value="THD21841.1"/>
    <property type="molecule type" value="Genomic_DNA"/>
</dbReference>
<dbReference type="Gene3D" id="3.10.110.10">
    <property type="entry name" value="Ubiquitin Conjugating Enzyme"/>
    <property type="match status" value="1"/>
</dbReference>
<organism evidence="2 3">
    <name type="scientific">Fasciola hepatica</name>
    <name type="common">Liver fluke</name>
    <dbReference type="NCBI Taxonomy" id="6192"/>
    <lineage>
        <taxon>Eukaryota</taxon>
        <taxon>Metazoa</taxon>
        <taxon>Spiralia</taxon>
        <taxon>Lophotrochozoa</taxon>
        <taxon>Platyhelminthes</taxon>
        <taxon>Trematoda</taxon>
        <taxon>Digenea</taxon>
        <taxon>Plagiorchiida</taxon>
        <taxon>Echinostomata</taxon>
        <taxon>Echinostomatoidea</taxon>
        <taxon>Fasciolidae</taxon>
        <taxon>Fasciola</taxon>
    </lineage>
</organism>
<evidence type="ECO:0000313" key="2">
    <source>
        <dbReference type="EMBL" id="THD21841.1"/>
    </source>
</evidence>
<dbReference type="InterPro" id="IPR016135">
    <property type="entry name" value="UBQ-conjugating_enzyme/RWD"/>
</dbReference>
<reference evidence="2" key="1">
    <citation type="submission" date="2019-03" db="EMBL/GenBank/DDBJ databases">
        <title>Improved annotation for the trematode Fasciola hepatica.</title>
        <authorList>
            <person name="Choi Y.-J."/>
            <person name="Martin J."/>
            <person name="Mitreva M."/>
        </authorList>
    </citation>
    <scope>NUCLEOTIDE SEQUENCE [LARGE SCALE GENOMIC DNA]</scope>
</reference>
<name>A0A4E0R7Z5_FASHE</name>
<dbReference type="InterPro" id="IPR000608">
    <property type="entry name" value="UBC"/>
</dbReference>
<sequence length="254" mass="28583">MFQRMLTQEYVILAELNLLSSRHPGGVYALPDPQNPLSWQGLISVRSGYFHGGIFPFKLQLPPDFPCKFVPRIFLPKGFYHPYVDLQTEKHHLWHLLHHMRNLLTSPTSCILEHSAEQLQFLSRSSVYEDHSAATSNQVTAGGCSTYPNPEAADLIVNHKTEFGSRARHCVRTLSVWCETKNFSAHWDDFIININGWKDESFVQCARRAIQSTVAVGCDSQSDVARGTPGYSWVDPKTMAVFSSEASTPDTLDA</sequence>